<proteinExistence type="predicted"/>
<gene>
    <name evidence="1" type="ORF">K488DRAFT_81830</name>
</gene>
<accession>A0ACB8QYB2</accession>
<name>A0ACB8QYB2_9AGAM</name>
<organism evidence="1 2">
    <name type="scientific">Vararia minispora EC-137</name>
    <dbReference type="NCBI Taxonomy" id="1314806"/>
    <lineage>
        <taxon>Eukaryota</taxon>
        <taxon>Fungi</taxon>
        <taxon>Dikarya</taxon>
        <taxon>Basidiomycota</taxon>
        <taxon>Agaricomycotina</taxon>
        <taxon>Agaricomycetes</taxon>
        <taxon>Russulales</taxon>
        <taxon>Lachnocladiaceae</taxon>
        <taxon>Vararia</taxon>
    </lineage>
</organism>
<reference evidence="1" key="2">
    <citation type="journal article" date="2022" name="New Phytol.">
        <title>Evolutionary transition to the ectomycorrhizal habit in the genomes of a hyperdiverse lineage of mushroom-forming fungi.</title>
        <authorList>
            <person name="Looney B."/>
            <person name="Miyauchi S."/>
            <person name="Morin E."/>
            <person name="Drula E."/>
            <person name="Courty P.E."/>
            <person name="Kohler A."/>
            <person name="Kuo A."/>
            <person name="LaButti K."/>
            <person name="Pangilinan J."/>
            <person name="Lipzen A."/>
            <person name="Riley R."/>
            <person name="Andreopoulos W."/>
            <person name="He G."/>
            <person name="Johnson J."/>
            <person name="Nolan M."/>
            <person name="Tritt A."/>
            <person name="Barry K.W."/>
            <person name="Grigoriev I.V."/>
            <person name="Nagy L.G."/>
            <person name="Hibbett D."/>
            <person name="Henrissat B."/>
            <person name="Matheny P.B."/>
            <person name="Labbe J."/>
            <person name="Martin F.M."/>
        </authorList>
    </citation>
    <scope>NUCLEOTIDE SEQUENCE</scope>
    <source>
        <strain evidence="1">EC-137</strain>
    </source>
</reference>
<evidence type="ECO:0000313" key="2">
    <source>
        <dbReference type="Proteomes" id="UP000814128"/>
    </source>
</evidence>
<reference evidence="1" key="1">
    <citation type="submission" date="2021-02" db="EMBL/GenBank/DDBJ databases">
        <authorList>
            <consortium name="DOE Joint Genome Institute"/>
            <person name="Ahrendt S."/>
            <person name="Looney B.P."/>
            <person name="Miyauchi S."/>
            <person name="Morin E."/>
            <person name="Drula E."/>
            <person name="Courty P.E."/>
            <person name="Chicoki N."/>
            <person name="Fauchery L."/>
            <person name="Kohler A."/>
            <person name="Kuo A."/>
            <person name="Labutti K."/>
            <person name="Pangilinan J."/>
            <person name="Lipzen A."/>
            <person name="Riley R."/>
            <person name="Andreopoulos W."/>
            <person name="He G."/>
            <person name="Johnson J."/>
            <person name="Barry K.W."/>
            <person name="Grigoriev I.V."/>
            <person name="Nagy L."/>
            <person name="Hibbett D."/>
            <person name="Henrissat B."/>
            <person name="Matheny P.B."/>
            <person name="Labbe J."/>
            <person name="Martin F."/>
        </authorList>
    </citation>
    <scope>NUCLEOTIDE SEQUENCE</scope>
    <source>
        <strain evidence="1">EC-137</strain>
    </source>
</reference>
<keyword evidence="2" id="KW-1185">Reference proteome</keyword>
<evidence type="ECO:0000313" key="1">
    <source>
        <dbReference type="EMBL" id="KAI0036844.1"/>
    </source>
</evidence>
<dbReference type="EMBL" id="MU273468">
    <property type="protein sequence ID" value="KAI0036844.1"/>
    <property type="molecule type" value="Genomic_DNA"/>
</dbReference>
<protein>
    <submittedName>
        <fullName evidence="1">Uncharacterized protein</fullName>
    </submittedName>
</protein>
<comment type="caution">
    <text evidence="1">The sequence shown here is derived from an EMBL/GenBank/DDBJ whole genome shotgun (WGS) entry which is preliminary data.</text>
</comment>
<dbReference type="Proteomes" id="UP000814128">
    <property type="component" value="Unassembled WGS sequence"/>
</dbReference>
<sequence length="118" mass="12840">MHSVKNFLVLFAFFAVIQVGAGRFIPRDHNGMLVAAEHHHHTATHQCGSSMNPGNRDSVIKTLDIAVTEASTVATNPAVPSVTTTDATMPTTSLDFSYMMSPVYAWGHTLLQKLFPVE</sequence>